<feature type="domain" description="Pseudouridine synthase RsuA/RluA-like" evidence="4">
    <location>
        <begin position="32"/>
        <end position="222"/>
    </location>
</feature>
<organism evidence="5 6">
    <name type="scientific">Corynebacterium nuruki</name>
    <dbReference type="NCBI Taxonomy" id="1032851"/>
    <lineage>
        <taxon>Bacteria</taxon>
        <taxon>Bacillati</taxon>
        <taxon>Actinomycetota</taxon>
        <taxon>Actinomycetes</taxon>
        <taxon>Mycobacteriales</taxon>
        <taxon>Corynebacteriaceae</taxon>
        <taxon>Corynebacterium</taxon>
    </lineage>
</organism>
<dbReference type="PANTHER" id="PTHR21600">
    <property type="entry name" value="MITOCHONDRIAL RNA PSEUDOURIDINE SYNTHASE"/>
    <property type="match status" value="1"/>
</dbReference>
<dbReference type="Pfam" id="PF00849">
    <property type="entry name" value="PseudoU_synth_2"/>
    <property type="match status" value="1"/>
</dbReference>
<dbReference type="Gene3D" id="3.30.2350.10">
    <property type="entry name" value="Pseudouridine synthase"/>
    <property type="match status" value="1"/>
</dbReference>
<dbReference type="GO" id="GO:0000455">
    <property type="term" value="P:enzyme-directed rRNA pseudouridine synthesis"/>
    <property type="evidence" value="ECO:0007669"/>
    <property type="project" value="TreeGrafter"/>
</dbReference>
<gene>
    <name evidence="5" type="ORF">DIW82_03130</name>
</gene>
<accession>A0A3D4SX39</accession>
<evidence type="ECO:0000256" key="1">
    <source>
        <dbReference type="ARBA" id="ARBA00000073"/>
    </source>
</evidence>
<comment type="catalytic activity">
    <reaction evidence="1">
        <text>a uridine in RNA = a pseudouridine in RNA</text>
        <dbReference type="Rhea" id="RHEA:48348"/>
        <dbReference type="Rhea" id="RHEA-COMP:12068"/>
        <dbReference type="Rhea" id="RHEA-COMP:12069"/>
        <dbReference type="ChEBI" id="CHEBI:65314"/>
        <dbReference type="ChEBI" id="CHEBI:65315"/>
    </reaction>
</comment>
<dbReference type="PANTHER" id="PTHR21600:SF84">
    <property type="entry name" value="PSEUDOURIDINE SYNTHASE RSUA_RLUA-LIKE DOMAIN-CONTAINING PROTEIN"/>
    <property type="match status" value="1"/>
</dbReference>
<evidence type="ECO:0000256" key="2">
    <source>
        <dbReference type="ARBA" id="ARBA00031870"/>
    </source>
</evidence>
<dbReference type="STRING" id="863239.GCA_000213935_01371"/>
<evidence type="ECO:0000259" key="4">
    <source>
        <dbReference type="Pfam" id="PF00849"/>
    </source>
</evidence>
<name>A0A3D4SX39_9CORY</name>
<protein>
    <recommendedName>
        <fullName evidence="2">RNA pseudouridylate synthase</fullName>
    </recommendedName>
    <alternativeName>
        <fullName evidence="3">RNA-uridine isomerase</fullName>
    </alternativeName>
</protein>
<dbReference type="GO" id="GO:0003723">
    <property type="term" value="F:RNA binding"/>
    <property type="evidence" value="ECO:0007669"/>
    <property type="project" value="InterPro"/>
</dbReference>
<evidence type="ECO:0000313" key="6">
    <source>
        <dbReference type="Proteomes" id="UP000261739"/>
    </source>
</evidence>
<proteinExistence type="predicted"/>
<dbReference type="GO" id="GO:0140098">
    <property type="term" value="F:catalytic activity, acting on RNA"/>
    <property type="evidence" value="ECO:0007669"/>
    <property type="project" value="UniProtKB-ARBA"/>
</dbReference>
<reference evidence="5 6" key="1">
    <citation type="journal article" date="2018" name="Nat. Biotechnol.">
        <title>A standardized bacterial taxonomy based on genome phylogeny substantially revises the tree of life.</title>
        <authorList>
            <person name="Parks D.H."/>
            <person name="Chuvochina M."/>
            <person name="Waite D.W."/>
            <person name="Rinke C."/>
            <person name="Skarshewski A."/>
            <person name="Chaumeil P.A."/>
            <person name="Hugenholtz P."/>
        </authorList>
    </citation>
    <scope>NUCLEOTIDE SEQUENCE [LARGE SCALE GENOMIC DNA]</scope>
    <source>
        <strain evidence="5">UBA11247</strain>
    </source>
</reference>
<dbReference type="InterPro" id="IPR020103">
    <property type="entry name" value="PsdUridine_synth_cat_dom_sf"/>
</dbReference>
<sequence length="291" mass="33006">MVDRGQFIWFYRRPAPERHVPGELRLLYRDEDLLVVDKPPFMSTLPRGQHITETAVVRARRQFGLGTLSPAHRLDRLTRGVLLFTVRPEVRGRYQQLFERRAAQKVYSALTVVPEEWRDALSGQGEALLPVPAGALHSGSPGTSLPLPTADRPWQLRHRMIKYRGRMATFLEDGEPNSSTSVTGLNLVDRPDAALELGIPDQPILEWRLEPHSGRTHQLRLNLRLFGLPILNDPLYSVLSDEALWNEDAPMPYVPSVDEEDFSRPMGLTARSLSFTDPISGQPRLFTSSFR</sequence>
<dbReference type="InterPro" id="IPR050188">
    <property type="entry name" value="RluA_PseudoU_synthase"/>
</dbReference>
<evidence type="ECO:0000313" key="5">
    <source>
        <dbReference type="EMBL" id="HCT13802.1"/>
    </source>
</evidence>
<dbReference type="SUPFAM" id="SSF55120">
    <property type="entry name" value="Pseudouridine synthase"/>
    <property type="match status" value="1"/>
</dbReference>
<dbReference type="GO" id="GO:0009982">
    <property type="term" value="F:pseudouridine synthase activity"/>
    <property type="evidence" value="ECO:0007669"/>
    <property type="project" value="InterPro"/>
</dbReference>
<dbReference type="Proteomes" id="UP000261739">
    <property type="component" value="Unassembled WGS sequence"/>
</dbReference>
<dbReference type="AlphaFoldDB" id="A0A3D4SX39"/>
<dbReference type="EMBL" id="DQID01000087">
    <property type="protein sequence ID" value="HCT13802.1"/>
    <property type="molecule type" value="Genomic_DNA"/>
</dbReference>
<dbReference type="InterPro" id="IPR006145">
    <property type="entry name" value="PsdUridine_synth_RsuA/RluA"/>
</dbReference>
<evidence type="ECO:0000256" key="3">
    <source>
        <dbReference type="ARBA" id="ARBA00033164"/>
    </source>
</evidence>
<comment type="caution">
    <text evidence="5">The sequence shown here is derived from an EMBL/GenBank/DDBJ whole genome shotgun (WGS) entry which is preliminary data.</text>
</comment>